<dbReference type="EMBL" id="QEYD01000014">
    <property type="protein sequence ID" value="PWE26918.1"/>
    <property type="molecule type" value="Genomic_DNA"/>
</dbReference>
<dbReference type="SUPFAM" id="SSF56300">
    <property type="entry name" value="Metallo-dependent phosphatases"/>
    <property type="match status" value="1"/>
</dbReference>
<proteinExistence type="predicted"/>
<name>A0A2U2C4V3_9RHOB</name>
<evidence type="ECO:0000313" key="3">
    <source>
        <dbReference type="EMBL" id="PWE26918.1"/>
    </source>
</evidence>
<evidence type="ECO:0000259" key="2">
    <source>
        <dbReference type="Pfam" id="PF19050"/>
    </source>
</evidence>
<evidence type="ECO:0000256" key="1">
    <source>
        <dbReference type="SAM" id="MobiDB-lite"/>
    </source>
</evidence>
<dbReference type="InterPro" id="IPR018946">
    <property type="entry name" value="PhoD-like_MPP"/>
</dbReference>
<dbReference type="InterPro" id="IPR043904">
    <property type="entry name" value="PhoD_2-like"/>
</dbReference>
<organism evidence="3 4">
    <name type="scientific">Pararhodobacter marinus</name>
    <dbReference type="NCBI Taxonomy" id="2184063"/>
    <lineage>
        <taxon>Bacteria</taxon>
        <taxon>Pseudomonadati</taxon>
        <taxon>Pseudomonadota</taxon>
        <taxon>Alphaproteobacteria</taxon>
        <taxon>Rhodobacterales</taxon>
        <taxon>Paracoccaceae</taxon>
        <taxon>Pararhodobacter</taxon>
    </lineage>
</organism>
<comment type="caution">
    <text evidence="3">The sequence shown here is derived from an EMBL/GenBank/DDBJ whole genome shotgun (WGS) entry which is preliminary data.</text>
</comment>
<evidence type="ECO:0000313" key="4">
    <source>
        <dbReference type="Proteomes" id="UP000244940"/>
    </source>
</evidence>
<reference evidence="3 4" key="1">
    <citation type="submission" date="2018-05" db="EMBL/GenBank/DDBJ databases">
        <title>Pararhodobacter marina sp. nov., isolated from deep-sea water of the Indian Ocean.</title>
        <authorList>
            <person name="Lai Q.Sr."/>
            <person name="Liu X."/>
            <person name="Shao Z."/>
        </authorList>
    </citation>
    <scope>NUCLEOTIDE SEQUENCE [LARGE SCALE GENOMIC DNA]</scope>
    <source>
        <strain evidence="3 4">CIC4N-9</strain>
    </source>
</reference>
<dbReference type="GO" id="GO:0016020">
    <property type="term" value="C:membrane"/>
    <property type="evidence" value="ECO:0007669"/>
    <property type="project" value="TreeGrafter"/>
</dbReference>
<dbReference type="PANTHER" id="PTHR46689:SF1">
    <property type="entry name" value="PHOD-LIKE PHOSPHATASE DOMAIN-CONTAINING PROTEIN"/>
    <property type="match status" value="1"/>
</dbReference>
<gene>
    <name evidence="3" type="ORF">C4N9_19320</name>
</gene>
<dbReference type="Pfam" id="PF19050">
    <property type="entry name" value="PhoD_2"/>
    <property type="match status" value="1"/>
</dbReference>
<feature type="compositionally biased region" description="Polar residues" evidence="1">
    <location>
        <begin position="1"/>
        <end position="10"/>
    </location>
</feature>
<dbReference type="InterPro" id="IPR029052">
    <property type="entry name" value="Metallo-depent_PP-like"/>
</dbReference>
<protein>
    <recommendedName>
        <fullName evidence="2">PhoD-like phosphatase domain-containing protein</fullName>
    </recommendedName>
</protein>
<dbReference type="OrthoDB" id="327733at2"/>
<feature type="domain" description="PhoD-like phosphatase" evidence="2">
    <location>
        <begin position="148"/>
        <end position="366"/>
    </location>
</feature>
<accession>A0A2U2C4V3</accession>
<dbReference type="CDD" id="cd07389">
    <property type="entry name" value="MPP_PhoD"/>
    <property type="match status" value="1"/>
</dbReference>
<dbReference type="Proteomes" id="UP000244940">
    <property type="component" value="Unassembled WGS sequence"/>
</dbReference>
<keyword evidence="4" id="KW-1185">Reference proteome</keyword>
<dbReference type="PANTHER" id="PTHR46689">
    <property type="entry name" value="MEMBRANE PROTEIN, PUTATIVE-RELATED"/>
    <property type="match status" value="1"/>
</dbReference>
<dbReference type="InterPro" id="IPR038607">
    <property type="entry name" value="PhoD-like_sf"/>
</dbReference>
<dbReference type="Gene3D" id="3.60.21.70">
    <property type="entry name" value="PhoD-like phosphatase"/>
    <property type="match status" value="1"/>
</dbReference>
<dbReference type="AlphaFoldDB" id="A0A2U2C4V3"/>
<sequence length="511" mass="57341">MPPISCSCSRTARERDAPVSRPLQDVATGSTHAGVPFRITSPIGPVLFLDDVAGSQLLLSALFITAGDDEPPPIATAAGETRATRLAGYDHARVWRARFTLPADRASDYRWNGTTYAVAGDLTGDMRLAYVSCNGEEVGDMDREGSERNAMWERLRSEHQRRPFALMLHGGDQIYADEVTDGHNLSHDWPEHIPRDPSSAALDDFRHHLRERFLERYAALYAAPQFAWLCARVPSLMQWDDHDICDGWGSLRRSRTYSPVGQTLFAVARESFLVFQQATTDGDLPMRFADPEGQHLGWAVHGPDLRILAPDLRSERTRRQIMGPGGWAMMEAEAQHEVEGHTLLMSSVPLLGPRLSLLEALMVVIPRMQKYEDDLRDQWQSRAHREEWRRMLRLVRDLARRDGHDITAVSGEIHLATRAVMDLGGGLHLNQLVASGIAHRAPPKGWARFLGALSWLAEDPLPEHPIRVERLPGQPGRYIAERNYLVLERTAGNWTALWDLEASGMTEVMSL</sequence>
<feature type="region of interest" description="Disordered" evidence="1">
    <location>
        <begin position="1"/>
        <end position="27"/>
    </location>
</feature>